<dbReference type="EMBL" id="JAUJYN010000007">
    <property type="protein sequence ID" value="KAK1265851.1"/>
    <property type="molecule type" value="Genomic_DNA"/>
</dbReference>
<keyword evidence="3" id="KW-1185">Reference proteome</keyword>
<dbReference type="Proteomes" id="UP001179952">
    <property type="component" value="Unassembled WGS sequence"/>
</dbReference>
<organism evidence="2 3">
    <name type="scientific">Acorus gramineus</name>
    <name type="common">Dwarf sweet flag</name>
    <dbReference type="NCBI Taxonomy" id="55184"/>
    <lineage>
        <taxon>Eukaryota</taxon>
        <taxon>Viridiplantae</taxon>
        <taxon>Streptophyta</taxon>
        <taxon>Embryophyta</taxon>
        <taxon>Tracheophyta</taxon>
        <taxon>Spermatophyta</taxon>
        <taxon>Magnoliopsida</taxon>
        <taxon>Liliopsida</taxon>
        <taxon>Acoraceae</taxon>
        <taxon>Acorus</taxon>
    </lineage>
</organism>
<dbReference type="Pfam" id="PF03101">
    <property type="entry name" value="FAR1"/>
    <property type="match status" value="1"/>
</dbReference>
<protein>
    <recommendedName>
        <fullName evidence="1">FAR1 domain-containing protein</fullName>
    </recommendedName>
</protein>
<comment type="caution">
    <text evidence="2">The sequence shown here is derived from an EMBL/GenBank/DDBJ whole genome shotgun (WGS) entry which is preliminary data.</text>
</comment>
<dbReference type="InterPro" id="IPR004330">
    <property type="entry name" value="FAR1_DNA_bnd_dom"/>
</dbReference>
<dbReference type="PANTHER" id="PTHR46328">
    <property type="entry name" value="FAR-RED IMPAIRED RESPONSIVE (FAR1) FAMILY PROTEIN-RELATED"/>
    <property type="match status" value="1"/>
</dbReference>
<evidence type="ECO:0000313" key="3">
    <source>
        <dbReference type="Proteomes" id="UP001179952"/>
    </source>
</evidence>
<proteinExistence type="predicted"/>
<accession>A0AAV9APP9</accession>
<gene>
    <name evidence="2" type="ORF">QJS04_geneDACA024102</name>
</gene>
<reference evidence="2" key="1">
    <citation type="journal article" date="2023" name="Nat. Commun.">
        <title>Diploid and tetraploid genomes of Acorus and the evolution of monocots.</title>
        <authorList>
            <person name="Ma L."/>
            <person name="Liu K.W."/>
            <person name="Li Z."/>
            <person name="Hsiao Y.Y."/>
            <person name="Qi Y."/>
            <person name="Fu T."/>
            <person name="Tang G.D."/>
            <person name="Zhang D."/>
            <person name="Sun W.H."/>
            <person name="Liu D.K."/>
            <person name="Li Y."/>
            <person name="Chen G.Z."/>
            <person name="Liu X.D."/>
            <person name="Liao X.Y."/>
            <person name="Jiang Y.T."/>
            <person name="Yu X."/>
            <person name="Hao Y."/>
            <person name="Huang J."/>
            <person name="Zhao X.W."/>
            <person name="Ke S."/>
            <person name="Chen Y.Y."/>
            <person name="Wu W.L."/>
            <person name="Hsu J.L."/>
            <person name="Lin Y.F."/>
            <person name="Huang M.D."/>
            <person name="Li C.Y."/>
            <person name="Huang L."/>
            <person name="Wang Z.W."/>
            <person name="Zhao X."/>
            <person name="Zhong W.Y."/>
            <person name="Peng D.H."/>
            <person name="Ahmad S."/>
            <person name="Lan S."/>
            <person name="Zhang J.S."/>
            <person name="Tsai W.C."/>
            <person name="Van de Peer Y."/>
            <person name="Liu Z.J."/>
        </authorList>
    </citation>
    <scope>NUCLEOTIDE SEQUENCE</scope>
    <source>
        <strain evidence="2">SCP</strain>
    </source>
</reference>
<evidence type="ECO:0000313" key="2">
    <source>
        <dbReference type="EMBL" id="KAK1265851.1"/>
    </source>
</evidence>
<sequence length="321" mass="36399">MSLGSDLFGYCANGDWVLAEYFINMEGDNEFVEECSYNCMPEIGMAFDYEDSAYQFYNTYARSVGFSIRRSDAHKSNGILRKRKFCCSKEGFKGVDKRKALQPQPETRTGCEAHMVIIYQSSGSYLVSKFEEKHNHDLVPTPLCHNLRSHRKIGKAQTAQVDIIDGSGLAPKTVMDLMSGQVGGRRNLGFVLNDVKSYLRTKRETRMENGIAGQMKIWNANYLAKKQFKNDIKANRAVQGIVPIPFNPAIAGGRIRFEPQDLKTISNEKKTQSRKRRYFWNDGSRKLRLFNEMAAMTVETVYSDVGLLCRGISGEEEGENQ</sequence>
<dbReference type="AlphaFoldDB" id="A0AAV9APP9"/>
<dbReference type="PANTHER" id="PTHR46328:SF34">
    <property type="entry name" value="PROTEIN FAR1-RELATED SEQUENCE 5-LIKE"/>
    <property type="match status" value="1"/>
</dbReference>
<reference evidence="2" key="2">
    <citation type="submission" date="2023-06" db="EMBL/GenBank/DDBJ databases">
        <authorList>
            <person name="Ma L."/>
            <person name="Liu K.-W."/>
            <person name="Li Z."/>
            <person name="Hsiao Y.-Y."/>
            <person name="Qi Y."/>
            <person name="Fu T."/>
            <person name="Tang G."/>
            <person name="Zhang D."/>
            <person name="Sun W.-H."/>
            <person name="Liu D.-K."/>
            <person name="Li Y."/>
            <person name="Chen G.-Z."/>
            <person name="Liu X.-D."/>
            <person name="Liao X.-Y."/>
            <person name="Jiang Y.-T."/>
            <person name="Yu X."/>
            <person name="Hao Y."/>
            <person name="Huang J."/>
            <person name="Zhao X.-W."/>
            <person name="Ke S."/>
            <person name="Chen Y.-Y."/>
            <person name="Wu W.-L."/>
            <person name="Hsu J.-L."/>
            <person name="Lin Y.-F."/>
            <person name="Huang M.-D."/>
            <person name="Li C.-Y."/>
            <person name="Huang L."/>
            <person name="Wang Z.-W."/>
            <person name="Zhao X."/>
            <person name="Zhong W.-Y."/>
            <person name="Peng D.-H."/>
            <person name="Ahmad S."/>
            <person name="Lan S."/>
            <person name="Zhang J.-S."/>
            <person name="Tsai W.-C."/>
            <person name="Van De Peer Y."/>
            <person name="Liu Z.-J."/>
        </authorList>
    </citation>
    <scope>NUCLEOTIDE SEQUENCE</scope>
    <source>
        <strain evidence="2">SCP</strain>
        <tissue evidence="2">Leaves</tissue>
    </source>
</reference>
<name>A0AAV9APP9_ACOGR</name>
<feature type="domain" description="FAR1" evidence="1">
    <location>
        <begin position="55"/>
        <end position="140"/>
    </location>
</feature>
<evidence type="ECO:0000259" key="1">
    <source>
        <dbReference type="Pfam" id="PF03101"/>
    </source>
</evidence>